<name>A0A7R9HRA0_9NEOP</name>
<evidence type="ECO:0000313" key="1">
    <source>
        <dbReference type="EMBL" id="CAD7432290.1"/>
    </source>
</evidence>
<accession>A0A7R9HRA0</accession>
<reference evidence="1" key="1">
    <citation type="submission" date="2020-11" db="EMBL/GenBank/DDBJ databases">
        <authorList>
            <person name="Tran Van P."/>
        </authorList>
    </citation>
    <scope>NUCLEOTIDE SEQUENCE</scope>
</reference>
<proteinExistence type="predicted"/>
<protein>
    <submittedName>
        <fullName evidence="1">Uncharacterized protein</fullName>
    </submittedName>
</protein>
<gene>
    <name evidence="1" type="ORF">TMSB3V08_LOCUS9001</name>
</gene>
<dbReference type="AlphaFoldDB" id="A0A7R9HRA0"/>
<organism evidence="1">
    <name type="scientific">Timema monikensis</name>
    <dbReference type="NCBI Taxonomy" id="170555"/>
    <lineage>
        <taxon>Eukaryota</taxon>
        <taxon>Metazoa</taxon>
        <taxon>Ecdysozoa</taxon>
        <taxon>Arthropoda</taxon>
        <taxon>Hexapoda</taxon>
        <taxon>Insecta</taxon>
        <taxon>Pterygota</taxon>
        <taxon>Neoptera</taxon>
        <taxon>Polyneoptera</taxon>
        <taxon>Phasmatodea</taxon>
        <taxon>Timematodea</taxon>
        <taxon>Timematoidea</taxon>
        <taxon>Timematidae</taxon>
        <taxon>Timema</taxon>
    </lineage>
</organism>
<dbReference type="EMBL" id="OB795465">
    <property type="protein sequence ID" value="CAD7432290.1"/>
    <property type="molecule type" value="Genomic_DNA"/>
</dbReference>
<sequence>MTDPMIGKSDFEREFETGREREFETKKVFETERVFGGEGDCESRREKFVLSSVQCQTLPHTPGPVDFTPAHNVKSF</sequence>